<feature type="compositionally biased region" description="Basic and acidic residues" evidence="4">
    <location>
        <begin position="278"/>
        <end position="295"/>
    </location>
</feature>
<evidence type="ECO:0000313" key="6">
    <source>
        <dbReference type="Proteomes" id="UP001292094"/>
    </source>
</evidence>
<dbReference type="GO" id="GO:0016239">
    <property type="term" value="P:positive regulation of macroautophagy"/>
    <property type="evidence" value="ECO:0007669"/>
    <property type="project" value="TreeGrafter"/>
</dbReference>
<dbReference type="GO" id="GO:0005737">
    <property type="term" value="C:cytoplasm"/>
    <property type="evidence" value="ECO:0007669"/>
    <property type="project" value="UniProtKB-SubCell"/>
</dbReference>
<feature type="compositionally biased region" description="Low complexity" evidence="4">
    <location>
        <begin position="407"/>
        <end position="446"/>
    </location>
</feature>
<dbReference type="SUPFAM" id="SSF69118">
    <property type="entry name" value="AhpD-like"/>
    <property type="match status" value="1"/>
</dbReference>
<keyword evidence="6" id="KW-1185">Reference proteome</keyword>
<evidence type="ECO:0000256" key="4">
    <source>
        <dbReference type="SAM" id="MobiDB-lite"/>
    </source>
</evidence>
<sequence>MRVGARWGVVVGGGVVCRVGDVRAVGNCVVVRVKVAAIETRVSKATVAPVTTTTATTTATIQQHHQQGQQQQPQHQQQQQQKQNSVQHQPCHKHKEAHRQRVVEGVAEEGSERGEEEVGNDEEWWAERVVRVLGGMGGGQYSDTWYRSHAHLLHGDGPLPHTWRLYIAALAVCRHEVGWLMRALLTDFRSAGGDLRWLTSLHHAPSKLYALAPINNILAHRPWLLLPHHIQQLTKGEESWSLGELCQALCIMTHFHALSSFLHGSGLSIIPKKAKKNIDMSEERELGNPRKKEPDCLQTRPNCSEDIHSSSNNANHSCNTRTDSKTTTTTAQGAGRLRAYAHLTINPSLTYEDFNGNNQSRIPSFSVHEYNWQDHGYAMCSRLLGEVGAFLDDRFTAALSTLALPSPTLPASPSSQQHSISPSSTRPLSSSSTHSLSSSTCSLPVSPACSPLNQQQQQQPQQQEQPSSVDHQANQVPDTIQQDKTPPKTTPVLAKALWNYVQWLLGIHHDDCDYSLLNKHLDPQVKAFVKAACCYPETLTDLATRPSTTPHLAEMSVVVMEARLQSELLYALRAIMLHQC</sequence>
<dbReference type="GO" id="GO:1904262">
    <property type="term" value="P:negative regulation of TORC1 signaling"/>
    <property type="evidence" value="ECO:0007669"/>
    <property type="project" value="TreeGrafter"/>
</dbReference>
<evidence type="ECO:0000256" key="3">
    <source>
        <dbReference type="ARBA" id="ARBA00022490"/>
    </source>
</evidence>
<dbReference type="GO" id="GO:1901031">
    <property type="term" value="P:regulation of response to reactive oxygen species"/>
    <property type="evidence" value="ECO:0007669"/>
    <property type="project" value="InterPro"/>
</dbReference>
<feature type="compositionally biased region" description="Basic residues" evidence="4">
    <location>
        <begin position="90"/>
        <end position="100"/>
    </location>
</feature>
<comment type="subcellular location">
    <subcellularLocation>
        <location evidence="1">Cytoplasm</location>
    </subcellularLocation>
</comment>
<feature type="compositionally biased region" description="Low complexity" evidence="4">
    <location>
        <begin position="58"/>
        <end position="89"/>
    </location>
</feature>
<proteinExistence type="inferred from homology"/>
<keyword evidence="3" id="KW-0963">Cytoplasm</keyword>
<feature type="region of interest" description="Disordered" evidence="4">
    <location>
        <begin position="278"/>
        <end position="333"/>
    </location>
</feature>
<dbReference type="GO" id="GO:0016684">
    <property type="term" value="F:oxidoreductase activity, acting on peroxide as acceptor"/>
    <property type="evidence" value="ECO:0007669"/>
    <property type="project" value="TreeGrafter"/>
</dbReference>
<name>A0AAE1Q098_9EUCA</name>
<feature type="compositionally biased region" description="Low complexity" evidence="4">
    <location>
        <begin position="309"/>
        <end position="330"/>
    </location>
</feature>
<dbReference type="GO" id="GO:0071233">
    <property type="term" value="P:cellular response to L-leucine"/>
    <property type="evidence" value="ECO:0007669"/>
    <property type="project" value="TreeGrafter"/>
</dbReference>
<feature type="compositionally biased region" description="Polar residues" evidence="4">
    <location>
        <begin position="467"/>
        <end position="484"/>
    </location>
</feature>
<reference evidence="5" key="1">
    <citation type="submission" date="2023-11" db="EMBL/GenBank/DDBJ databases">
        <title>Genome assemblies of two species of porcelain crab, Petrolisthes cinctipes and Petrolisthes manimaculis (Anomura: Porcellanidae).</title>
        <authorList>
            <person name="Angst P."/>
        </authorList>
    </citation>
    <scope>NUCLEOTIDE SEQUENCE</scope>
    <source>
        <strain evidence="5">PB745_02</strain>
        <tissue evidence="5">Gill</tissue>
    </source>
</reference>
<dbReference type="InterPro" id="IPR006730">
    <property type="entry name" value="Sestrin"/>
</dbReference>
<feature type="region of interest" description="Disordered" evidence="4">
    <location>
        <begin position="407"/>
        <end position="488"/>
    </location>
</feature>
<dbReference type="PANTHER" id="PTHR12474">
    <property type="entry name" value="P53 REGULATED PA26 NUCLEAR PROTEIN SESTRIN"/>
    <property type="match status" value="1"/>
</dbReference>
<dbReference type="GO" id="GO:0005634">
    <property type="term" value="C:nucleus"/>
    <property type="evidence" value="ECO:0007669"/>
    <property type="project" value="InterPro"/>
</dbReference>
<evidence type="ECO:0000256" key="2">
    <source>
        <dbReference type="ARBA" id="ARBA00008350"/>
    </source>
</evidence>
<dbReference type="AlphaFoldDB" id="A0AAE1Q098"/>
<dbReference type="EMBL" id="JAWZYT010001031">
    <property type="protein sequence ID" value="KAK4316297.1"/>
    <property type="molecule type" value="Genomic_DNA"/>
</dbReference>
<evidence type="ECO:0000313" key="5">
    <source>
        <dbReference type="EMBL" id="KAK4316297.1"/>
    </source>
</evidence>
<comment type="similarity">
    <text evidence="2">Belongs to the sestrin family.</text>
</comment>
<accession>A0AAE1Q098</accession>
<dbReference type="Pfam" id="PF04636">
    <property type="entry name" value="PA26"/>
    <property type="match status" value="3"/>
</dbReference>
<feature type="compositionally biased region" description="Acidic residues" evidence="4">
    <location>
        <begin position="106"/>
        <end position="120"/>
    </location>
</feature>
<dbReference type="GO" id="GO:0070728">
    <property type="term" value="F:L-leucine binding"/>
    <property type="evidence" value="ECO:0007669"/>
    <property type="project" value="TreeGrafter"/>
</dbReference>
<feature type="region of interest" description="Disordered" evidence="4">
    <location>
        <begin position="58"/>
        <end position="120"/>
    </location>
</feature>
<dbReference type="InterPro" id="IPR029032">
    <property type="entry name" value="AhpD-like"/>
</dbReference>
<evidence type="ECO:0000256" key="1">
    <source>
        <dbReference type="ARBA" id="ARBA00004496"/>
    </source>
</evidence>
<feature type="compositionally biased region" description="Low complexity" evidence="4">
    <location>
        <begin position="454"/>
        <end position="466"/>
    </location>
</feature>
<organism evidence="5 6">
    <name type="scientific">Petrolisthes manimaculis</name>
    <dbReference type="NCBI Taxonomy" id="1843537"/>
    <lineage>
        <taxon>Eukaryota</taxon>
        <taxon>Metazoa</taxon>
        <taxon>Ecdysozoa</taxon>
        <taxon>Arthropoda</taxon>
        <taxon>Crustacea</taxon>
        <taxon>Multicrustacea</taxon>
        <taxon>Malacostraca</taxon>
        <taxon>Eumalacostraca</taxon>
        <taxon>Eucarida</taxon>
        <taxon>Decapoda</taxon>
        <taxon>Pleocyemata</taxon>
        <taxon>Anomura</taxon>
        <taxon>Galatheoidea</taxon>
        <taxon>Porcellanidae</taxon>
        <taxon>Petrolisthes</taxon>
    </lineage>
</organism>
<comment type="caution">
    <text evidence="5">The sequence shown here is derived from an EMBL/GenBank/DDBJ whole genome shotgun (WGS) entry which is preliminary data.</text>
</comment>
<dbReference type="Proteomes" id="UP001292094">
    <property type="component" value="Unassembled WGS sequence"/>
</dbReference>
<dbReference type="GO" id="GO:1990253">
    <property type="term" value="P:cellular response to leucine starvation"/>
    <property type="evidence" value="ECO:0007669"/>
    <property type="project" value="TreeGrafter"/>
</dbReference>
<dbReference type="PANTHER" id="PTHR12474:SF0">
    <property type="entry name" value="SESTRIN HOMOLOG"/>
    <property type="match status" value="1"/>
</dbReference>
<gene>
    <name evidence="5" type="ORF">Pmani_012533</name>
</gene>
<protein>
    <submittedName>
        <fullName evidence="5">Uncharacterized protein</fullName>
    </submittedName>
</protein>